<dbReference type="RefSeq" id="WP_034557677.1">
    <property type="nucleotide sequence ID" value="NZ_FZML01000015.1"/>
</dbReference>
<evidence type="ECO:0000313" key="3">
    <source>
        <dbReference type="Proteomes" id="UP000029922"/>
    </source>
</evidence>
<dbReference type="OrthoDB" id="5324020at2"/>
<sequence>MDMGFTLEGDINNRNLSITCTGIISDYESFKDFKKKLFGITKTDEIEHIKNKSFDVLDIKFVDSYPLPDCLVGFLLKLSDRDGIRVNLTTNNNKMLSFFISIFLDEKFNVKLFL</sequence>
<dbReference type="EMBL" id="UGJE01000002">
    <property type="protein sequence ID" value="STQ85652.1"/>
    <property type="molecule type" value="Genomic_DNA"/>
</dbReference>
<dbReference type="STRING" id="216.LS73_03760"/>
<dbReference type="Proteomes" id="UP000255139">
    <property type="component" value="Unassembled WGS sequence"/>
</dbReference>
<proteinExistence type="predicted"/>
<protein>
    <submittedName>
        <fullName evidence="1">Uncharacterized protein</fullName>
    </submittedName>
</protein>
<keyword evidence="4" id="KW-1185">Reference proteome</keyword>
<gene>
    <name evidence="2" type="ORF">LS73_004290</name>
    <name evidence="1" type="ORF">NCTC12714_00438</name>
</gene>
<evidence type="ECO:0000313" key="2">
    <source>
        <dbReference type="EMBL" id="TLE00634.1"/>
    </source>
</evidence>
<accession>A0A099TWT3</accession>
<evidence type="ECO:0000313" key="1">
    <source>
        <dbReference type="EMBL" id="STQ85652.1"/>
    </source>
</evidence>
<reference evidence="1 4" key="2">
    <citation type="submission" date="2018-06" db="EMBL/GenBank/DDBJ databases">
        <authorList>
            <consortium name="Pathogen Informatics"/>
            <person name="Doyle S."/>
        </authorList>
    </citation>
    <scope>NUCLEOTIDE SEQUENCE [LARGE SCALE GENOMIC DNA]</scope>
    <source>
        <strain evidence="1 4">NCTC12714</strain>
    </source>
</reference>
<name>A0A099TWT3_9HELI</name>
<dbReference type="EMBL" id="JRPD02000006">
    <property type="protein sequence ID" value="TLE00634.1"/>
    <property type="molecule type" value="Genomic_DNA"/>
</dbReference>
<evidence type="ECO:0000313" key="4">
    <source>
        <dbReference type="Proteomes" id="UP000255139"/>
    </source>
</evidence>
<reference evidence="2 3" key="1">
    <citation type="journal article" date="2014" name="Genome Announc.">
        <title>Draft genome sequences of eight enterohepatic helicobacter species isolated from both laboratory and wild rodents.</title>
        <authorList>
            <person name="Sheh A."/>
            <person name="Shen Z."/>
            <person name="Fox J.G."/>
        </authorList>
    </citation>
    <scope>NUCLEOTIDE SEQUENCE [LARGE SCALE GENOMIC DNA]</scope>
    <source>
        <strain evidence="2 3">ST1</strain>
    </source>
</reference>
<dbReference type="AlphaFoldDB" id="A0A099TWT3"/>
<dbReference type="Proteomes" id="UP000029922">
    <property type="component" value="Unassembled WGS sequence"/>
</dbReference>
<organism evidence="1 4">
    <name type="scientific">Helicobacter muridarum</name>
    <dbReference type="NCBI Taxonomy" id="216"/>
    <lineage>
        <taxon>Bacteria</taxon>
        <taxon>Pseudomonadati</taxon>
        <taxon>Campylobacterota</taxon>
        <taxon>Epsilonproteobacteria</taxon>
        <taxon>Campylobacterales</taxon>
        <taxon>Helicobacteraceae</taxon>
        <taxon>Helicobacter</taxon>
    </lineage>
</organism>